<dbReference type="EMBL" id="CP017480">
    <property type="protein sequence ID" value="APG03778.1"/>
    <property type="molecule type" value="Genomic_DNA"/>
</dbReference>
<proteinExistence type="predicted"/>
<dbReference type="RefSeq" id="WP_046968070.1">
    <property type="nucleotide sequence ID" value="NZ_CP017480.1"/>
</dbReference>
<reference evidence="2" key="1">
    <citation type="submission" date="2016-09" db="EMBL/GenBank/DDBJ databases">
        <authorList>
            <person name="Lysoe E."/>
        </authorList>
    </citation>
    <scope>NUCLEOTIDE SEQUENCE [LARGE SCALE GENOMIC DNA]</scope>
    <source>
        <strain evidence="2">LJ96T</strain>
    </source>
</reference>
<dbReference type="AlphaFoldDB" id="A0A0G9HB32"/>
<name>A0A0G9HB32_9GAMM</name>
<protein>
    <submittedName>
        <fullName evidence="1">Uncharacterized protein</fullName>
    </submittedName>
</protein>
<accession>A0A0G9HB32</accession>
<gene>
    <name evidence="1" type="ORF">BJI69_07545</name>
</gene>
<dbReference type="PATRIC" id="fig|1440763.5.peg.2363"/>
<keyword evidence="2" id="KW-1185">Reference proteome</keyword>
<evidence type="ECO:0000313" key="2">
    <source>
        <dbReference type="Proteomes" id="UP000182987"/>
    </source>
</evidence>
<dbReference type="KEGG" id="lrz:BJI69_07545"/>
<organism evidence="1 2">
    <name type="scientific">Luteibacter rhizovicinus DSM 16549</name>
    <dbReference type="NCBI Taxonomy" id="1440763"/>
    <lineage>
        <taxon>Bacteria</taxon>
        <taxon>Pseudomonadati</taxon>
        <taxon>Pseudomonadota</taxon>
        <taxon>Gammaproteobacteria</taxon>
        <taxon>Lysobacterales</taxon>
        <taxon>Rhodanobacteraceae</taxon>
        <taxon>Luteibacter</taxon>
    </lineage>
</organism>
<dbReference type="OrthoDB" id="7509319at2"/>
<sequence length="87" mass="9252">MLAKTFAGILLGLPLALALVAVAIWIWPGSSESVTLPFLIAFFPVWTGIMGGTYMFRSGARAWAWLAVANLAAFGALFLAKHTMPGL</sequence>
<evidence type="ECO:0000313" key="1">
    <source>
        <dbReference type="EMBL" id="APG03778.1"/>
    </source>
</evidence>
<dbReference type="STRING" id="1440763.BJI69_07545"/>
<dbReference type="Proteomes" id="UP000182987">
    <property type="component" value="Chromosome"/>
</dbReference>